<sequence length="474" mass="54034">MIVCMSRRICIDLYNEIVKLRPEWHDEDDTKGIIKIVMTGSASDPVDWQKHIRNRDRRRKLGDRLKDPLDSLKIAIVRDMWLTGFDVPCLHTMYLDKPMKGHGLMQAIARVNRVYPGKPGGLIVDYLGVAQELKNALADYTESGGSGKPVFNQEEAVAIMNSKYEATCNFFYGFNYKEFFKATARQKMTILTAAHQHILQQENGPERYCQVVTELSKAFALSVPHEDTAKIADEVALFQAIKSRIRKLEVGTKSEEEYDSAIKQIISNAIVPEGIIDIFEVAGLKNPDISILSEEFLSEIKGMEHKNLALELLKKLLNDEIKTRSRSNLVQGRLFSERLENAIRRYQNRSIEAAEVIEELLGLARDIRDASRKGEELGLTEEELAFYDALETNDSAVKILGDEVLRAIAIDLVKTVRENVTIDWVYRENVKAKMRVMVKRILKKYGYPPDKQKKATETVLEQAKLLAKDWAEEN</sequence>
<name>A0A150J3R9_9EURY</name>
<keyword evidence="1" id="KW-0680">Restriction system</keyword>
<proteinExistence type="predicted"/>
<dbReference type="PATRIC" id="fig|1705409.3.peg.1169"/>
<dbReference type="Proteomes" id="UP000075398">
    <property type="component" value="Unassembled WGS sequence"/>
</dbReference>
<dbReference type="CDD" id="cd18800">
    <property type="entry name" value="SF2_C_EcoR124I-like"/>
    <property type="match status" value="1"/>
</dbReference>
<dbReference type="PANTHER" id="PTHR30195:SF15">
    <property type="entry name" value="TYPE I RESTRICTION ENZYME HINDI ENDONUCLEASE SUBUNIT"/>
    <property type="match status" value="1"/>
</dbReference>
<feature type="domain" description="Type I restriction enzyme HindI endonuclease subunit-like C-terminal" evidence="2">
    <location>
        <begin position="143"/>
        <end position="468"/>
    </location>
</feature>
<evidence type="ECO:0000256" key="1">
    <source>
        <dbReference type="ARBA" id="ARBA00022747"/>
    </source>
</evidence>
<dbReference type="EMBL" id="LNGC01000043">
    <property type="protein sequence ID" value="KYC51866.1"/>
    <property type="molecule type" value="Genomic_DNA"/>
</dbReference>
<dbReference type="InterPro" id="IPR027417">
    <property type="entry name" value="P-loop_NTPase"/>
</dbReference>
<reference evidence="4 5" key="1">
    <citation type="journal article" date="2016" name="ISME J.">
        <title>Chasing the elusive Euryarchaeota class WSA2: genomes reveal a uniquely fastidious methyl-reducing methanogen.</title>
        <authorList>
            <person name="Nobu M.K."/>
            <person name="Narihiro T."/>
            <person name="Kuroda K."/>
            <person name="Mei R."/>
            <person name="Liu W.T."/>
        </authorList>
    </citation>
    <scope>NUCLEOTIDE SEQUENCE [LARGE SCALE GENOMIC DNA]</scope>
    <source>
        <strain evidence="4">U1lsi0528_Bin055</strain>
    </source>
</reference>
<dbReference type="Pfam" id="PF11867">
    <property type="entry name" value="T1RH-like_C"/>
    <property type="match status" value="1"/>
</dbReference>
<organism evidence="4 5">
    <name type="scientific">Candidatus Methanofastidiosum methylothiophilum</name>
    <dbReference type="NCBI Taxonomy" id="1705564"/>
    <lineage>
        <taxon>Archaea</taxon>
        <taxon>Methanobacteriati</taxon>
        <taxon>Methanobacteriota</taxon>
        <taxon>Stenosarchaea group</taxon>
        <taxon>Candidatus Methanofastidiosia</taxon>
        <taxon>Candidatus Methanofastidiosales</taxon>
        <taxon>Candidatus Methanofastidiosaceae</taxon>
        <taxon>Candidatus Methanofastidiosum</taxon>
    </lineage>
</organism>
<evidence type="ECO:0000259" key="3">
    <source>
        <dbReference type="Pfam" id="PF22679"/>
    </source>
</evidence>
<dbReference type="InterPro" id="IPR055180">
    <property type="entry name" value="HsdR_RecA-like_helicase_dom_2"/>
</dbReference>
<comment type="caution">
    <text evidence="4">The sequence shown here is derived from an EMBL/GenBank/DDBJ whole genome shotgun (WGS) entry which is preliminary data.</text>
</comment>
<accession>A0A150J3R9</accession>
<feature type="domain" description="Restriction endonuclease type I HsdR second RecA-like helicase" evidence="3">
    <location>
        <begin position="59"/>
        <end position="126"/>
    </location>
</feature>
<dbReference type="InterPro" id="IPR051268">
    <property type="entry name" value="Type-I_R_enzyme_R_subunit"/>
</dbReference>
<evidence type="ECO:0000313" key="4">
    <source>
        <dbReference type="EMBL" id="KYC51866.1"/>
    </source>
</evidence>
<protein>
    <submittedName>
        <fullName evidence="4">Uncharacterized protein</fullName>
    </submittedName>
</protein>
<dbReference type="Gene3D" id="3.40.50.300">
    <property type="entry name" value="P-loop containing nucleotide triphosphate hydrolases"/>
    <property type="match status" value="1"/>
</dbReference>
<dbReference type="PANTHER" id="PTHR30195">
    <property type="entry name" value="TYPE I SITE-SPECIFIC DEOXYRIBONUCLEASE PROTEIN SUBUNIT M AND R"/>
    <property type="match status" value="1"/>
</dbReference>
<evidence type="ECO:0000313" key="5">
    <source>
        <dbReference type="Proteomes" id="UP000075398"/>
    </source>
</evidence>
<dbReference type="InterPro" id="IPR021810">
    <property type="entry name" value="T1RH-like_C"/>
</dbReference>
<dbReference type="Pfam" id="PF22679">
    <property type="entry name" value="T1R_D3-like"/>
    <property type="match status" value="1"/>
</dbReference>
<evidence type="ECO:0000259" key="2">
    <source>
        <dbReference type="Pfam" id="PF11867"/>
    </source>
</evidence>
<dbReference type="GO" id="GO:0009307">
    <property type="term" value="P:DNA restriction-modification system"/>
    <property type="evidence" value="ECO:0007669"/>
    <property type="project" value="UniProtKB-KW"/>
</dbReference>
<dbReference type="AlphaFoldDB" id="A0A150J3R9"/>
<gene>
    <name evidence="4" type="ORF">AMQ22_01131</name>
</gene>